<feature type="transmembrane region" description="Helical" evidence="6">
    <location>
        <begin position="108"/>
        <end position="128"/>
    </location>
</feature>
<feature type="region of interest" description="Disordered" evidence="5">
    <location>
        <begin position="1"/>
        <end position="37"/>
    </location>
</feature>
<evidence type="ECO:0000256" key="4">
    <source>
        <dbReference type="ARBA" id="ARBA00023136"/>
    </source>
</evidence>
<reference evidence="9" key="1">
    <citation type="journal article" date="2019" name="Int. J. Syst. Evol. Microbiol.">
        <title>The Global Catalogue of Microorganisms (GCM) 10K type strain sequencing project: providing services to taxonomists for standard genome sequencing and annotation.</title>
        <authorList>
            <consortium name="The Broad Institute Genomics Platform"/>
            <consortium name="The Broad Institute Genome Sequencing Center for Infectious Disease"/>
            <person name="Wu L."/>
            <person name="Ma J."/>
        </authorList>
    </citation>
    <scope>NUCLEOTIDE SEQUENCE [LARGE SCALE GENOMIC DNA]</scope>
    <source>
        <strain evidence="9">JCM 17810</strain>
    </source>
</reference>
<feature type="transmembrane region" description="Helical" evidence="6">
    <location>
        <begin position="75"/>
        <end position="96"/>
    </location>
</feature>
<feature type="transmembrane region" description="Helical" evidence="6">
    <location>
        <begin position="389"/>
        <end position="407"/>
    </location>
</feature>
<dbReference type="Proteomes" id="UP001500622">
    <property type="component" value="Unassembled WGS sequence"/>
</dbReference>
<proteinExistence type="predicted"/>
<evidence type="ECO:0000259" key="7">
    <source>
        <dbReference type="PROSITE" id="PS50850"/>
    </source>
</evidence>
<dbReference type="InterPro" id="IPR036259">
    <property type="entry name" value="MFS_trans_sf"/>
</dbReference>
<feature type="transmembrane region" description="Helical" evidence="6">
    <location>
        <begin position="285"/>
        <end position="309"/>
    </location>
</feature>
<dbReference type="Gene3D" id="1.20.1250.20">
    <property type="entry name" value="MFS general substrate transporter like domains"/>
    <property type="match status" value="1"/>
</dbReference>
<dbReference type="RefSeq" id="WP_345214727.1">
    <property type="nucleotide sequence ID" value="NZ_BAABGN010000001.1"/>
</dbReference>
<dbReference type="InterPro" id="IPR020846">
    <property type="entry name" value="MFS_dom"/>
</dbReference>
<feature type="transmembrane region" description="Helical" evidence="6">
    <location>
        <begin position="413"/>
        <end position="432"/>
    </location>
</feature>
<dbReference type="InterPro" id="IPR011701">
    <property type="entry name" value="MFS"/>
</dbReference>
<comment type="caution">
    <text evidence="8">The sequence shown here is derived from an EMBL/GenBank/DDBJ whole genome shotgun (WGS) entry which is preliminary data.</text>
</comment>
<organism evidence="8 9">
    <name type="scientific">Georgenia halophila</name>
    <dbReference type="NCBI Taxonomy" id="620889"/>
    <lineage>
        <taxon>Bacteria</taxon>
        <taxon>Bacillati</taxon>
        <taxon>Actinomycetota</taxon>
        <taxon>Actinomycetes</taxon>
        <taxon>Micrococcales</taxon>
        <taxon>Bogoriellaceae</taxon>
        <taxon>Georgenia</taxon>
    </lineage>
</organism>
<dbReference type="Pfam" id="PF07690">
    <property type="entry name" value="MFS_1"/>
    <property type="match status" value="1"/>
</dbReference>
<evidence type="ECO:0000256" key="1">
    <source>
        <dbReference type="ARBA" id="ARBA00004651"/>
    </source>
</evidence>
<keyword evidence="2 6" id="KW-0812">Transmembrane</keyword>
<evidence type="ECO:0000256" key="5">
    <source>
        <dbReference type="SAM" id="MobiDB-lite"/>
    </source>
</evidence>
<name>A0ABP8KVG1_9MICO</name>
<feature type="transmembrane region" description="Helical" evidence="6">
    <location>
        <begin position="343"/>
        <end position="368"/>
    </location>
</feature>
<dbReference type="SUPFAM" id="SSF103473">
    <property type="entry name" value="MFS general substrate transporter"/>
    <property type="match status" value="1"/>
</dbReference>
<dbReference type="EMBL" id="BAABGN010000001">
    <property type="protein sequence ID" value="GAA4416087.1"/>
    <property type="molecule type" value="Genomic_DNA"/>
</dbReference>
<keyword evidence="9" id="KW-1185">Reference proteome</keyword>
<feature type="domain" description="Major facilitator superfamily (MFS) profile" evidence="7">
    <location>
        <begin position="42"/>
        <end position="431"/>
    </location>
</feature>
<feature type="transmembrane region" description="Helical" evidence="6">
    <location>
        <begin position="255"/>
        <end position="273"/>
    </location>
</feature>
<sequence length="443" mass="44285">MARDTADGGLPEPAVNPGSASVTAGMPPAADLPDDAPVPRRPVGALVTSNLLGGVGVASSAVVGALLVAQVGGTALAGLGQASSVLGAAFAAIPLARLAARRGRRWSLTVGYALAITGAAVIVGAAVIDNLVLLLAGLLLFGVAQATNLQSRYAATDGVPAGRRARVMSIVVWATTVGTVVGPNLSDAGQNLGLSLDIPGLAGPYLFSLGAFVLAGLAVLLLYPNHRPVTTGAPTRPIRAVTALRWAAREPSARTGVVVVAGGHAVMVMVMVMTPVHMQHNGMTIQLVGLVISIHTLGMFAFSPVFGWLTDRIGPVATAWTGAGIQALAVITGFVAAGVDGTAMTAVALFLLGLGWSAVTISGSTMIARVPEVDMRVSLQGASDATMNYAGAGAAALAGPILAFGGFEGVNVAGAVVLAVVVAALVTARLPVHVRDGMQAPIR</sequence>
<evidence type="ECO:0000313" key="8">
    <source>
        <dbReference type="EMBL" id="GAA4416087.1"/>
    </source>
</evidence>
<gene>
    <name evidence="8" type="ORF">GCM10023169_03040</name>
</gene>
<feature type="transmembrane region" description="Helical" evidence="6">
    <location>
        <begin position="205"/>
        <end position="223"/>
    </location>
</feature>
<dbReference type="PANTHER" id="PTHR23534:SF1">
    <property type="entry name" value="MAJOR FACILITATOR SUPERFAMILY PROTEIN"/>
    <property type="match status" value="1"/>
</dbReference>
<accession>A0ABP8KVG1</accession>
<evidence type="ECO:0000256" key="2">
    <source>
        <dbReference type="ARBA" id="ARBA00022692"/>
    </source>
</evidence>
<protein>
    <recommendedName>
        <fullName evidence="7">Major facilitator superfamily (MFS) profile domain-containing protein</fullName>
    </recommendedName>
</protein>
<dbReference type="PANTHER" id="PTHR23534">
    <property type="entry name" value="MFS PERMEASE"/>
    <property type="match status" value="1"/>
</dbReference>
<evidence type="ECO:0000313" key="9">
    <source>
        <dbReference type="Proteomes" id="UP001500622"/>
    </source>
</evidence>
<comment type="subcellular location">
    <subcellularLocation>
        <location evidence="1">Cell membrane</location>
        <topology evidence="1">Multi-pass membrane protein</topology>
    </subcellularLocation>
</comment>
<evidence type="ECO:0000256" key="3">
    <source>
        <dbReference type="ARBA" id="ARBA00022989"/>
    </source>
</evidence>
<keyword evidence="4 6" id="KW-0472">Membrane</keyword>
<feature type="transmembrane region" description="Helical" evidence="6">
    <location>
        <begin position="167"/>
        <end position="185"/>
    </location>
</feature>
<evidence type="ECO:0000256" key="6">
    <source>
        <dbReference type="SAM" id="Phobius"/>
    </source>
</evidence>
<feature type="transmembrane region" description="Helical" evidence="6">
    <location>
        <begin position="134"/>
        <end position="155"/>
    </location>
</feature>
<keyword evidence="3 6" id="KW-1133">Transmembrane helix</keyword>
<feature type="transmembrane region" description="Helical" evidence="6">
    <location>
        <begin position="50"/>
        <end position="69"/>
    </location>
</feature>
<feature type="transmembrane region" description="Helical" evidence="6">
    <location>
        <begin position="316"/>
        <end position="337"/>
    </location>
</feature>
<dbReference type="PROSITE" id="PS50850">
    <property type="entry name" value="MFS"/>
    <property type="match status" value="1"/>
</dbReference>